<dbReference type="PANTHER" id="PTHR43133:SF46">
    <property type="entry name" value="RNA POLYMERASE SIGMA-70 FACTOR ECF SUBFAMILY"/>
    <property type="match status" value="1"/>
</dbReference>
<comment type="caution">
    <text evidence="7">The sequence shown here is derived from an EMBL/GenBank/DDBJ whole genome shotgun (WGS) entry which is preliminary data.</text>
</comment>
<keyword evidence="2" id="KW-0805">Transcription regulation</keyword>
<evidence type="ECO:0000256" key="1">
    <source>
        <dbReference type="ARBA" id="ARBA00010641"/>
    </source>
</evidence>
<proteinExistence type="inferred from homology"/>
<dbReference type="InterPro" id="IPR013249">
    <property type="entry name" value="RNA_pol_sigma70_r4_t2"/>
</dbReference>
<accession>A0ABW3QH91</accession>
<dbReference type="NCBIfam" id="TIGR02937">
    <property type="entry name" value="sigma70-ECF"/>
    <property type="match status" value="1"/>
</dbReference>
<dbReference type="InterPro" id="IPR039425">
    <property type="entry name" value="RNA_pol_sigma-70-like"/>
</dbReference>
<organism evidence="7 8">
    <name type="scientific">Larkinella insperata</name>
    <dbReference type="NCBI Taxonomy" id="332158"/>
    <lineage>
        <taxon>Bacteria</taxon>
        <taxon>Pseudomonadati</taxon>
        <taxon>Bacteroidota</taxon>
        <taxon>Cytophagia</taxon>
        <taxon>Cytophagales</taxon>
        <taxon>Spirosomataceae</taxon>
        <taxon>Larkinella</taxon>
    </lineage>
</organism>
<dbReference type="SUPFAM" id="SSF88659">
    <property type="entry name" value="Sigma3 and sigma4 domains of RNA polymerase sigma factors"/>
    <property type="match status" value="1"/>
</dbReference>
<feature type="domain" description="RNA polymerase sigma factor 70 region 4 type 2" evidence="6">
    <location>
        <begin position="128"/>
        <end position="176"/>
    </location>
</feature>
<dbReference type="InterPro" id="IPR013324">
    <property type="entry name" value="RNA_pol_sigma_r3/r4-like"/>
</dbReference>
<dbReference type="CDD" id="cd06171">
    <property type="entry name" value="Sigma70_r4"/>
    <property type="match status" value="1"/>
</dbReference>
<evidence type="ECO:0000259" key="6">
    <source>
        <dbReference type="Pfam" id="PF08281"/>
    </source>
</evidence>
<keyword evidence="4" id="KW-0804">Transcription</keyword>
<protein>
    <submittedName>
        <fullName evidence="7">RNA polymerase sigma factor</fullName>
    </submittedName>
</protein>
<evidence type="ECO:0000256" key="3">
    <source>
        <dbReference type="ARBA" id="ARBA00023082"/>
    </source>
</evidence>
<keyword evidence="8" id="KW-1185">Reference proteome</keyword>
<evidence type="ECO:0000313" key="7">
    <source>
        <dbReference type="EMBL" id="MFD1145477.1"/>
    </source>
</evidence>
<reference evidence="8" key="1">
    <citation type="journal article" date="2019" name="Int. J. Syst. Evol. Microbiol.">
        <title>The Global Catalogue of Microorganisms (GCM) 10K type strain sequencing project: providing services to taxonomists for standard genome sequencing and annotation.</title>
        <authorList>
            <consortium name="The Broad Institute Genomics Platform"/>
            <consortium name="The Broad Institute Genome Sequencing Center for Infectious Disease"/>
            <person name="Wu L."/>
            <person name="Ma J."/>
        </authorList>
    </citation>
    <scope>NUCLEOTIDE SEQUENCE [LARGE SCALE GENOMIC DNA]</scope>
    <source>
        <strain evidence="8">CCUG 55608</strain>
    </source>
</reference>
<dbReference type="InterPro" id="IPR036388">
    <property type="entry name" value="WH-like_DNA-bd_sf"/>
</dbReference>
<dbReference type="PANTHER" id="PTHR43133">
    <property type="entry name" value="RNA POLYMERASE ECF-TYPE SIGMA FACTO"/>
    <property type="match status" value="1"/>
</dbReference>
<gene>
    <name evidence="7" type="ORF">ACFQ4C_30405</name>
</gene>
<dbReference type="Proteomes" id="UP001597116">
    <property type="component" value="Unassembled WGS sequence"/>
</dbReference>
<dbReference type="Gene3D" id="1.10.10.10">
    <property type="entry name" value="Winged helix-like DNA-binding domain superfamily/Winged helix DNA-binding domain"/>
    <property type="match status" value="1"/>
</dbReference>
<dbReference type="InterPro" id="IPR007627">
    <property type="entry name" value="RNA_pol_sigma70_r2"/>
</dbReference>
<evidence type="ECO:0000313" key="8">
    <source>
        <dbReference type="Proteomes" id="UP001597116"/>
    </source>
</evidence>
<dbReference type="SUPFAM" id="SSF88946">
    <property type="entry name" value="Sigma2 domain of RNA polymerase sigma factors"/>
    <property type="match status" value="1"/>
</dbReference>
<feature type="domain" description="RNA polymerase sigma-70 region 2" evidence="5">
    <location>
        <begin position="28"/>
        <end position="93"/>
    </location>
</feature>
<dbReference type="EMBL" id="JBHTLP010000045">
    <property type="protein sequence ID" value="MFD1145477.1"/>
    <property type="molecule type" value="Genomic_DNA"/>
</dbReference>
<dbReference type="Pfam" id="PF04542">
    <property type="entry name" value="Sigma70_r2"/>
    <property type="match status" value="1"/>
</dbReference>
<evidence type="ECO:0000259" key="5">
    <source>
        <dbReference type="Pfam" id="PF04542"/>
    </source>
</evidence>
<name>A0ABW3QH91_9BACT</name>
<evidence type="ECO:0000256" key="2">
    <source>
        <dbReference type="ARBA" id="ARBA00023015"/>
    </source>
</evidence>
<dbReference type="Pfam" id="PF08281">
    <property type="entry name" value="Sigma70_r4_2"/>
    <property type="match status" value="1"/>
</dbReference>
<evidence type="ECO:0000256" key="4">
    <source>
        <dbReference type="ARBA" id="ARBA00023163"/>
    </source>
</evidence>
<dbReference type="Gene3D" id="1.10.1740.10">
    <property type="match status" value="1"/>
</dbReference>
<sequence>MTEHLRNTSEEVLWSAFQQGDEAAYALIYERFVGGLYSYGRQFTKDVALVQDCIQDLFVTIWNNRRNLGQAKSIKFYLNSSLKRELIRRLKASRTSLEEVEDDYIFGITLDIEAIRIQEETNSEQLHRLNEALQKLPPRQKEALYLRFYENLSYDEIASLMEITSSVAYNFVYRGLSVLKKSFQATLKLLFLFFPIG</sequence>
<dbReference type="InterPro" id="IPR013325">
    <property type="entry name" value="RNA_pol_sigma_r2"/>
</dbReference>
<comment type="similarity">
    <text evidence="1">Belongs to the sigma-70 factor family. ECF subfamily.</text>
</comment>
<dbReference type="RefSeq" id="WP_379885848.1">
    <property type="nucleotide sequence ID" value="NZ_JBHTLP010000045.1"/>
</dbReference>
<dbReference type="InterPro" id="IPR014284">
    <property type="entry name" value="RNA_pol_sigma-70_dom"/>
</dbReference>
<keyword evidence="3" id="KW-0731">Sigma factor</keyword>